<dbReference type="GO" id="GO:0005576">
    <property type="term" value="C:extracellular region"/>
    <property type="evidence" value="ECO:0007669"/>
    <property type="project" value="UniProtKB-SubCell"/>
</dbReference>
<comment type="subcellular location">
    <subcellularLocation>
        <location evidence="1">Secreted</location>
    </subcellularLocation>
</comment>
<dbReference type="Gene3D" id="3.55.50.10">
    <property type="entry name" value="Baseplate protein-like domains"/>
    <property type="match status" value="1"/>
</dbReference>
<dbReference type="NCBIfam" id="TIGR01646">
    <property type="entry name" value="vgr_GE"/>
    <property type="match status" value="1"/>
</dbReference>
<accession>A0A0C1VQ82</accession>
<evidence type="ECO:0000256" key="2">
    <source>
        <dbReference type="ARBA" id="ARBA00005558"/>
    </source>
</evidence>
<evidence type="ECO:0000256" key="3">
    <source>
        <dbReference type="ARBA" id="ARBA00022525"/>
    </source>
</evidence>
<gene>
    <name evidence="6" type="ORF">H735_15835</name>
</gene>
<keyword evidence="3" id="KW-0964">Secreted</keyword>
<name>A0A0C1VQ82_9VIBR</name>
<reference evidence="6 7" key="1">
    <citation type="submission" date="2014-07" db="EMBL/GenBank/DDBJ databases">
        <title>Unique and conserved regions in Vibrio harveyi and related species in comparison with the shrimp pathogen Vibrio harveyi CAIM 1792.</title>
        <authorList>
            <person name="Espinoza-Valles I."/>
            <person name="Vora G."/>
            <person name="Leekitcharoenphon P."/>
            <person name="Ussery D."/>
            <person name="Hoj L."/>
            <person name="Gomez-Gil B."/>
        </authorList>
    </citation>
    <scope>NUCLEOTIDE SEQUENCE [LARGE SCALE GENOMIC DNA]</scope>
    <source>
        <strain evidence="7">CAIM 1854 / LMG 25443</strain>
    </source>
</reference>
<dbReference type="InterPro" id="IPR050708">
    <property type="entry name" value="T6SS_VgrG/RHS"/>
</dbReference>
<dbReference type="InterPro" id="IPR017847">
    <property type="entry name" value="T6SS_RhsGE_Vgr_subset"/>
</dbReference>
<comment type="similarity">
    <text evidence="2">Belongs to the VgrG protein family.</text>
</comment>
<dbReference type="InterPro" id="IPR006533">
    <property type="entry name" value="T6SS_Vgr_RhsGE"/>
</dbReference>
<dbReference type="RefSeq" id="WP_020197568.1">
    <property type="nucleotide sequence ID" value="NZ_BAOH01000128.1"/>
</dbReference>
<dbReference type="InterPro" id="IPR006531">
    <property type="entry name" value="Gp5/Vgr_OB"/>
</dbReference>
<dbReference type="SUPFAM" id="SSF69279">
    <property type="entry name" value="Phage tail proteins"/>
    <property type="match status" value="2"/>
</dbReference>
<protein>
    <submittedName>
        <fullName evidence="6">Type IV secretion protein Rhs</fullName>
    </submittedName>
</protein>
<dbReference type="AlphaFoldDB" id="A0A0C1VQ82"/>
<dbReference type="SUPFAM" id="SSF69349">
    <property type="entry name" value="Phage fibre proteins"/>
    <property type="match status" value="1"/>
</dbReference>
<dbReference type="EMBL" id="JPRD01000025">
    <property type="protein sequence ID" value="KIF52043.1"/>
    <property type="molecule type" value="Genomic_DNA"/>
</dbReference>
<dbReference type="PANTHER" id="PTHR32305:SF15">
    <property type="entry name" value="PROTEIN RHSA-RELATED"/>
    <property type="match status" value="1"/>
</dbReference>
<dbReference type="SUPFAM" id="SSF69255">
    <property type="entry name" value="gp5 N-terminal domain-like"/>
    <property type="match status" value="1"/>
</dbReference>
<feature type="domain" description="Gp5/Type VI secretion system Vgr C-terminal trimerisation" evidence="5">
    <location>
        <begin position="463"/>
        <end position="551"/>
    </location>
</feature>
<evidence type="ECO:0000313" key="6">
    <source>
        <dbReference type="EMBL" id="KIF52043.1"/>
    </source>
</evidence>
<dbReference type="InterPro" id="IPR054030">
    <property type="entry name" value="Gp5_Vgr_C"/>
</dbReference>
<evidence type="ECO:0000259" key="4">
    <source>
        <dbReference type="Pfam" id="PF04717"/>
    </source>
</evidence>
<sequence length="660" mass="72013">MADKYSSSASLMSAKDSSNQEHIISNATIKQALSEPFEIKAMLVSSGFDMQDQLGQFLTINRYFNESGSNTLNRSYNGVVTLIQHLGMDSNLQNHQYEITLKPWFWLLKHTHSFRVYQNQSTQEIVSDIFDNAGFKGNYKISSMPSTKREYCLQYNESDFDFVSRLLAEEGVHYYFEHASGSHTMILQDAQTPFDKASTAKFDMKETPTGSLPLLEDWCPTVAFHGASVELSSYDYSQTKLITSGSKTSSNTIANNTKLVNTRYPTLGISGDMTDLSSNLAKRRIEYVEQDYQSVIASAKHDLFELGTYFSLSSHLDKDQLGDFSVISMEVEYTENAQSSTRLKVIPKDTPHYPQPRSKQVVQGLQSAVVAGSTAGDINQDEQGRVRIQFQWDTDASGDKTSCYVRVAQMLAGSGYGAQFVPRAGQEVLVSFINGDPDRPIITGSVYNSKNAPPYAEANTTKSGIKTQLSGESNELYFDDKKDNELLYLHAAKDLTQEVENNQTETIKGELSQTVTKAVSVSTEDNYSLSVTKALSEKAKSISIEADDSIELKVGSSKITLSSSSIAIEATNIDIKASSALNLEGTNVTSKATSANKVSGTTTALEATSSNSISGLSISIKADTTLSAEGSLSAEFKSGLKATFDGGVMGEVKGAIVKVN</sequence>
<dbReference type="Pfam" id="PF22178">
    <property type="entry name" value="Gp5_trimer_C"/>
    <property type="match status" value="1"/>
</dbReference>
<dbReference type="Proteomes" id="UP000031586">
    <property type="component" value="Unassembled WGS sequence"/>
</dbReference>
<dbReference type="Pfam" id="PF04717">
    <property type="entry name" value="Phage_base_V"/>
    <property type="match status" value="1"/>
</dbReference>
<evidence type="ECO:0000313" key="7">
    <source>
        <dbReference type="Proteomes" id="UP000031586"/>
    </source>
</evidence>
<dbReference type="Pfam" id="PF05954">
    <property type="entry name" value="Phage_GPD"/>
    <property type="match status" value="1"/>
</dbReference>
<evidence type="ECO:0000256" key="1">
    <source>
        <dbReference type="ARBA" id="ARBA00004613"/>
    </source>
</evidence>
<comment type="caution">
    <text evidence="6">The sequence shown here is derived from an EMBL/GenBank/DDBJ whole genome shotgun (WGS) entry which is preliminary data.</text>
</comment>
<dbReference type="Gene3D" id="2.40.50.230">
    <property type="entry name" value="Gp5 N-terminal domain"/>
    <property type="match status" value="1"/>
</dbReference>
<dbReference type="InterPro" id="IPR037026">
    <property type="entry name" value="Vgr_OB-fold_dom_sf"/>
</dbReference>
<dbReference type="Gene3D" id="4.10.220.110">
    <property type="match status" value="1"/>
</dbReference>
<proteinExistence type="inferred from homology"/>
<dbReference type="NCBIfam" id="TIGR03361">
    <property type="entry name" value="VI_Rhs_Vgr"/>
    <property type="match status" value="1"/>
</dbReference>
<feature type="domain" description="Gp5/Type VI secretion system Vgr protein OB-fold" evidence="4">
    <location>
        <begin position="380"/>
        <end position="447"/>
    </location>
</feature>
<evidence type="ECO:0000259" key="5">
    <source>
        <dbReference type="Pfam" id="PF22178"/>
    </source>
</evidence>
<dbReference type="PANTHER" id="PTHR32305">
    <property type="match status" value="1"/>
</dbReference>
<dbReference type="Gene3D" id="2.30.110.50">
    <property type="match status" value="1"/>
</dbReference>
<organism evidence="6 7">
    <name type="scientific">Vibrio owensii CAIM 1854 = LMG 25443</name>
    <dbReference type="NCBI Taxonomy" id="1229493"/>
    <lineage>
        <taxon>Bacteria</taxon>
        <taxon>Pseudomonadati</taxon>
        <taxon>Pseudomonadota</taxon>
        <taxon>Gammaproteobacteria</taxon>
        <taxon>Vibrionales</taxon>
        <taxon>Vibrionaceae</taxon>
        <taxon>Vibrio</taxon>
    </lineage>
</organism>
<dbReference type="PATRIC" id="fig|1229493.5.peg.2316"/>